<dbReference type="Proteomes" id="UP000792457">
    <property type="component" value="Unassembled WGS sequence"/>
</dbReference>
<reference evidence="1" key="2">
    <citation type="submission" date="2017-10" db="EMBL/GenBank/DDBJ databases">
        <title>Ladona fulva Genome sequencing and assembly.</title>
        <authorList>
            <person name="Murali S."/>
            <person name="Richards S."/>
            <person name="Bandaranaike D."/>
            <person name="Bellair M."/>
            <person name="Blankenburg K."/>
            <person name="Chao H."/>
            <person name="Dinh H."/>
            <person name="Doddapaneni H."/>
            <person name="Dugan-Rocha S."/>
            <person name="Elkadiri S."/>
            <person name="Gnanaolivu R."/>
            <person name="Hernandez B."/>
            <person name="Skinner E."/>
            <person name="Javaid M."/>
            <person name="Lee S."/>
            <person name="Li M."/>
            <person name="Ming W."/>
            <person name="Munidasa M."/>
            <person name="Muniz J."/>
            <person name="Nguyen L."/>
            <person name="Hughes D."/>
            <person name="Osuji N."/>
            <person name="Pu L.-L."/>
            <person name="Puazo M."/>
            <person name="Qu C."/>
            <person name="Quiroz J."/>
            <person name="Raj R."/>
            <person name="Weissenberger G."/>
            <person name="Xin Y."/>
            <person name="Zou X."/>
            <person name="Han Y."/>
            <person name="Worley K."/>
            <person name="Muzny D."/>
            <person name="Gibbs R."/>
        </authorList>
    </citation>
    <scope>NUCLEOTIDE SEQUENCE</scope>
    <source>
        <strain evidence="1">Sampled in the wild</strain>
    </source>
</reference>
<comment type="caution">
    <text evidence="1">The sequence shown here is derived from an EMBL/GenBank/DDBJ whole genome shotgun (WGS) entry which is preliminary data.</text>
</comment>
<proteinExistence type="predicted"/>
<reference evidence="1" key="1">
    <citation type="submission" date="2013-04" db="EMBL/GenBank/DDBJ databases">
        <authorList>
            <person name="Qu J."/>
            <person name="Murali S.C."/>
            <person name="Bandaranaike D."/>
            <person name="Bellair M."/>
            <person name="Blankenburg K."/>
            <person name="Chao H."/>
            <person name="Dinh H."/>
            <person name="Doddapaneni H."/>
            <person name="Downs B."/>
            <person name="Dugan-Rocha S."/>
            <person name="Elkadiri S."/>
            <person name="Gnanaolivu R.D."/>
            <person name="Hernandez B."/>
            <person name="Javaid M."/>
            <person name="Jayaseelan J.C."/>
            <person name="Lee S."/>
            <person name="Li M."/>
            <person name="Ming W."/>
            <person name="Munidasa M."/>
            <person name="Muniz J."/>
            <person name="Nguyen L."/>
            <person name="Ongeri F."/>
            <person name="Osuji N."/>
            <person name="Pu L.-L."/>
            <person name="Puazo M."/>
            <person name="Qu C."/>
            <person name="Quiroz J."/>
            <person name="Raj R."/>
            <person name="Weissenberger G."/>
            <person name="Xin Y."/>
            <person name="Zou X."/>
            <person name="Han Y."/>
            <person name="Richards S."/>
            <person name="Worley K."/>
            <person name="Muzny D."/>
            <person name="Gibbs R."/>
        </authorList>
    </citation>
    <scope>NUCLEOTIDE SEQUENCE</scope>
    <source>
        <strain evidence="1">Sampled in the wild</strain>
    </source>
</reference>
<dbReference type="EMBL" id="KZ309684">
    <property type="protein sequence ID" value="KAG8239516.1"/>
    <property type="molecule type" value="Genomic_DNA"/>
</dbReference>
<sequence>MSMAPVCFLNKNLIEIGLFLRKAKSFVKFRIAPDLTIALTVSEIDNLLELYRTELTKEIARDDFRELIELPVVVLGGDTQRKFKI</sequence>
<dbReference type="AlphaFoldDB" id="A0A8K0KTG8"/>
<evidence type="ECO:0000313" key="2">
    <source>
        <dbReference type="Proteomes" id="UP000792457"/>
    </source>
</evidence>
<keyword evidence="2" id="KW-1185">Reference proteome</keyword>
<dbReference type="OrthoDB" id="8053568at2759"/>
<evidence type="ECO:0000313" key="1">
    <source>
        <dbReference type="EMBL" id="KAG8239516.1"/>
    </source>
</evidence>
<protein>
    <submittedName>
        <fullName evidence="1">Uncharacterized protein</fullName>
    </submittedName>
</protein>
<gene>
    <name evidence="1" type="ORF">J437_LFUL018935</name>
</gene>
<accession>A0A8K0KTG8</accession>
<name>A0A8K0KTG8_LADFU</name>
<organism evidence="1 2">
    <name type="scientific">Ladona fulva</name>
    <name type="common">Scarce chaser dragonfly</name>
    <name type="synonym">Libellula fulva</name>
    <dbReference type="NCBI Taxonomy" id="123851"/>
    <lineage>
        <taxon>Eukaryota</taxon>
        <taxon>Metazoa</taxon>
        <taxon>Ecdysozoa</taxon>
        <taxon>Arthropoda</taxon>
        <taxon>Hexapoda</taxon>
        <taxon>Insecta</taxon>
        <taxon>Pterygota</taxon>
        <taxon>Palaeoptera</taxon>
        <taxon>Odonata</taxon>
        <taxon>Epiprocta</taxon>
        <taxon>Anisoptera</taxon>
        <taxon>Libelluloidea</taxon>
        <taxon>Libellulidae</taxon>
        <taxon>Ladona</taxon>
    </lineage>
</organism>